<feature type="compositionally biased region" description="Low complexity" evidence="10">
    <location>
        <begin position="271"/>
        <end position="287"/>
    </location>
</feature>
<dbReference type="EMBL" id="CP063130">
    <property type="protein sequence ID" value="QOU18147.1"/>
    <property type="molecule type" value="Genomic_DNA"/>
</dbReference>
<reference evidence="11" key="2">
    <citation type="journal article" name="BMC Genomics">
        <title>New genome assemblies reveal patterns of domestication and adaptation across Brettanomyces (Dekkera) species.</title>
        <authorList>
            <person name="Roach M.J."/>
            <person name="Borneman A.R."/>
        </authorList>
    </citation>
    <scope>NUCLEOTIDE SEQUENCE</scope>
    <source>
        <strain evidence="11">UCD 2041</strain>
    </source>
</reference>
<evidence type="ECO:0000256" key="1">
    <source>
        <dbReference type="ARBA" id="ARBA00001933"/>
    </source>
</evidence>
<dbReference type="InterPro" id="IPR015424">
    <property type="entry name" value="PyrdxlP-dep_Trfase"/>
</dbReference>
<evidence type="ECO:0000313" key="11">
    <source>
        <dbReference type="EMBL" id="QOU18147.1"/>
    </source>
</evidence>
<dbReference type="PANTHER" id="PTHR42699:SF1">
    <property type="entry name" value="CYSTATHIONINE GAMMA-SYNTHASE-RELATED"/>
    <property type="match status" value="1"/>
</dbReference>
<name>A0A871QY62_DEKBR</name>
<comment type="function">
    <text evidence="5">Catalyzes the formation of L-cystathionine from O-succinyl-L-homoserine (OSHS) and L-cysteine, via a gamma-replacement reaction. In the absence of thiol, catalyzes gamma-elimination to form 2-oxobutanoate, succinate and ammonia.</text>
</comment>
<evidence type="ECO:0000256" key="9">
    <source>
        <dbReference type="ARBA" id="ARBA00083849"/>
    </source>
</evidence>
<organism evidence="11 12">
    <name type="scientific">Dekkera bruxellensis</name>
    <name type="common">Brettanomyces custersii</name>
    <dbReference type="NCBI Taxonomy" id="5007"/>
    <lineage>
        <taxon>Eukaryota</taxon>
        <taxon>Fungi</taxon>
        <taxon>Dikarya</taxon>
        <taxon>Ascomycota</taxon>
        <taxon>Saccharomycotina</taxon>
        <taxon>Pichiomycetes</taxon>
        <taxon>Pichiales</taxon>
        <taxon>Pichiaceae</taxon>
        <taxon>Brettanomyces</taxon>
    </lineage>
</organism>
<dbReference type="FunFam" id="3.40.640.10:FF:000094">
    <property type="entry name" value="Probable cystathionine gamma-synthase"/>
    <property type="match status" value="1"/>
</dbReference>
<dbReference type="GO" id="GO:0019346">
    <property type="term" value="P:transsulfuration"/>
    <property type="evidence" value="ECO:0007669"/>
    <property type="project" value="InterPro"/>
</dbReference>
<keyword evidence="2" id="KW-0808">Transferase</keyword>
<dbReference type="Gene3D" id="3.90.1150.10">
    <property type="entry name" value="Aspartate Aminotransferase, domain 1"/>
    <property type="match status" value="1"/>
</dbReference>
<evidence type="ECO:0000256" key="5">
    <source>
        <dbReference type="ARBA" id="ARBA00058439"/>
    </source>
</evidence>
<comment type="cofactor">
    <cofactor evidence="1">
        <name>pyridoxal 5'-phosphate</name>
        <dbReference type="ChEBI" id="CHEBI:597326"/>
    </cofactor>
</comment>
<dbReference type="GO" id="GO:0003962">
    <property type="term" value="F:cystathionine gamma-synthase activity"/>
    <property type="evidence" value="ECO:0007669"/>
    <property type="project" value="UniProtKB-EC"/>
</dbReference>
<dbReference type="PANTHER" id="PTHR42699">
    <property type="match status" value="1"/>
</dbReference>
<protein>
    <recommendedName>
        <fullName evidence="8">cystathionine gamma-synthase</fullName>
        <ecNumber evidence="8">2.5.1.48</ecNumber>
    </recommendedName>
    <alternativeName>
        <fullName evidence="9">O-succinylhomoserine (thiol)-lyase</fullName>
    </alternativeName>
</protein>
<evidence type="ECO:0000256" key="3">
    <source>
        <dbReference type="ARBA" id="ARBA00022898"/>
    </source>
</evidence>
<dbReference type="InterPro" id="IPR051750">
    <property type="entry name" value="Trans-sulfuration_enzymes"/>
</dbReference>
<dbReference type="GO" id="GO:0030170">
    <property type="term" value="F:pyridoxal phosphate binding"/>
    <property type="evidence" value="ECO:0007669"/>
    <property type="project" value="InterPro"/>
</dbReference>
<reference evidence="11" key="1">
    <citation type="submission" date="2020-10" db="EMBL/GenBank/DDBJ databases">
        <authorList>
            <person name="Palmer J.M."/>
        </authorList>
    </citation>
    <scope>NUCLEOTIDE SEQUENCE</scope>
    <source>
        <strain evidence="11">UCD 2041</strain>
    </source>
</reference>
<dbReference type="FunFam" id="3.90.1150.10:FF:000063">
    <property type="entry name" value="Probable cystathionine gamma-synthase"/>
    <property type="match status" value="1"/>
</dbReference>
<dbReference type="RefSeq" id="XP_041134641.1">
    <property type="nucleotide sequence ID" value="XM_041283689.1"/>
</dbReference>
<proteinExistence type="inferred from homology"/>
<dbReference type="Pfam" id="PF01053">
    <property type="entry name" value="Cys_Met_Meta_PP"/>
    <property type="match status" value="1"/>
</dbReference>
<sequence>MHGKDDWLAFLWLQYGIPDYFLKPSKPQQYNGNFCLQQQIRSGTLIRSNLQHSGIHKYGSKLVDSENIKKEEEETMQQTHPSQSIGAPIPNNTPHAVSVTLPTWEATVGYEQGQDWVVKKMQSGYPRFFIHAKIKELGELLEKTYAREGEKCMIYPTYKVAKRCRAFMKAKTQLPKLKVRILQLSTPPPKNAEEASFRVEADIAVVFFPASEFPLAKQYWQHAGEGISSREAEYFLSEMKEKLVNDIRYKKSHRNGGNMGSRKLSPHPYTSNGDRSARSSGSSGRHSTINKPLASNPEFVSFIEERFGRNLDLSFAREAKRLLRERIAGQELAEYASSDLVYMFPTGMASIFNAHELVLHALSEKKDLKSVCFGFPYVDTLNILKKWGAGVHFYGFGDDESLDELEKLLKAGERILALFCECPSNPMLTTPDLKRIHALAATYDFAVVVDDTVGNPSNIAALPYADVVVSSLTKVFSGDSNVMAGSMVLNKQSQYFGRLKKYMDEEYEDCFWVQDAIFLERNSRDFVRRSEVMNRNALAVLKLFQDSPLIDKIFYPSVSKSKKYYDEVKKPSGGYAGLMSVIFKDPTDAVCFFNTVRLSKGPSLGTNFTLVCPYAILAHYQELDEVQKWGVDRNLVRLSIGMEPENELISILQEALDCAQEQHEI</sequence>
<gene>
    <name evidence="11" type="ORF">BRETT_005207</name>
</gene>
<evidence type="ECO:0000313" key="12">
    <source>
        <dbReference type="Proteomes" id="UP000663131"/>
    </source>
</evidence>
<dbReference type="KEGG" id="bbrx:BRETT_005207"/>
<evidence type="ECO:0000256" key="10">
    <source>
        <dbReference type="SAM" id="MobiDB-lite"/>
    </source>
</evidence>
<comment type="pathway">
    <text evidence="6">Amino-acid biosynthesis; L-methionine biosynthesis via de novo pathway; L-cystathionine from O-succinyl-L-homoserine: step 1/1.</text>
</comment>
<dbReference type="InterPro" id="IPR000277">
    <property type="entry name" value="Cys/Met-Metab_PyrdxlP-dep_enz"/>
</dbReference>
<evidence type="ECO:0000256" key="2">
    <source>
        <dbReference type="ARBA" id="ARBA00022679"/>
    </source>
</evidence>
<dbReference type="Gene3D" id="3.40.640.10">
    <property type="entry name" value="Type I PLP-dependent aspartate aminotransferase-like (Major domain)"/>
    <property type="match status" value="1"/>
</dbReference>
<comment type="catalytic activity">
    <reaction evidence="4">
        <text>O-succinyl-L-homoserine + L-cysteine = L,L-cystathionine + succinate + H(+)</text>
        <dbReference type="Rhea" id="RHEA:20397"/>
        <dbReference type="ChEBI" id="CHEBI:15378"/>
        <dbReference type="ChEBI" id="CHEBI:30031"/>
        <dbReference type="ChEBI" id="CHEBI:35235"/>
        <dbReference type="ChEBI" id="CHEBI:57661"/>
        <dbReference type="ChEBI" id="CHEBI:58161"/>
        <dbReference type="EC" id="2.5.1.48"/>
    </reaction>
</comment>
<evidence type="ECO:0000256" key="4">
    <source>
        <dbReference type="ARBA" id="ARBA00051441"/>
    </source>
</evidence>
<evidence type="ECO:0000256" key="7">
    <source>
        <dbReference type="ARBA" id="ARBA00061376"/>
    </source>
</evidence>
<evidence type="ECO:0000256" key="6">
    <source>
        <dbReference type="ARBA" id="ARBA00060510"/>
    </source>
</evidence>
<dbReference type="SUPFAM" id="SSF53383">
    <property type="entry name" value="PLP-dependent transferases"/>
    <property type="match status" value="1"/>
</dbReference>
<dbReference type="InterPro" id="IPR015421">
    <property type="entry name" value="PyrdxlP-dep_Trfase_major"/>
</dbReference>
<dbReference type="InterPro" id="IPR015422">
    <property type="entry name" value="PyrdxlP-dep_Trfase_small"/>
</dbReference>
<dbReference type="AlphaFoldDB" id="A0A871QY62"/>
<dbReference type="EC" id="2.5.1.48" evidence="8"/>
<dbReference type="OrthoDB" id="10047078at2759"/>
<evidence type="ECO:0000256" key="8">
    <source>
        <dbReference type="ARBA" id="ARBA00066530"/>
    </source>
</evidence>
<dbReference type="GeneID" id="64577130"/>
<dbReference type="Proteomes" id="UP000663131">
    <property type="component" value="Chromosome 2"/>
</dbReference>
<feature type="region of interest" description="Disordered" evidence="10">
    <location>
        <begin position="251"/>
        <end position="292"/>
    </location>
</feature>
<accession>A0A871QY62</accession>
<comment type="similarity">
    <text evidence="7">Belongs to the trans-sulfuration enzymes family. MET7 subfamily.</text>
</comment>
<keyword evidence="3" id="KW-0663">Pyridoxal phosphate</keyword>